<dbReference type="InterPro" id="IPR027266">
    <property type="entry name" value="TrmE/GcvT-like"/>
</dbReference>
<evidence type="ECO:0000256" key="3">
    <source>
        <dbReference type="ARBA" id="ARBA00022694"/>
    </source>
</evidence>
<feature type="binding site" evidence="10">
    <location>
        <position position="258"/>
    </location>
    <ligand>
        <name>K(+)</name>
        <dbReference type="ChEBI" id="CHEBI:29103"/>
    </ligand>
</feature>
<evidence type="ECO:0000313" key="14">
    <source>
        <dbReference type="Proteomes" id="UP000287853"/>
    </source>
</evidence>
<keyword evidence="8 10" id="KW-0630">Potassium</keyword>
<dbReference type="InterPro" id="IPR006073">
    <property type="entry name" value="GTP-bd"/>
</dbReference>
<keyword evidence="7 10" id="KW-0460">Magnesium</keyword>
<feature type="domain" description="TrmE-type G" evidence="12">
    <location>
        <begin position="248"/>
        <end position="420"/>
    </location>
</feature>
<keyword evidence="3 10" id="KW-0819">tRNA processing</keyword>
<dbReference type="GO" id="GO:0030488">
    <property type="term" value="P:tRNA methylation"/>
    <property type="evidence" value="ECO:0007669"/>
    <property type="project" value="TreeGrafter"/>
</dbReference>
<dbReference type="Pfam" id="PF01926">
    <property type="entry name" value="MMR_HSR1"/>
    <property type="match status" value="1"/>
</dbReference>
<dbReference type="InterPro" id="IPR005225">
    <property type="entry name" value="Small_GTP-bd"/>
</dbReference>
<keyword evidence="2 10" id="KW-0963">Cytoplasm</keyword>
<feature type="binding site" evidence="10">
    <location>
        <position position="282"/>
    </location>
    <ligand>
        <name>K(+)</name>
        <dbReference type="ChEBI" id="CHEBI:29103"/>
    </ligand>
</feature>
<evidence type="ECO:0000256" key="6">
    <source>
        <dbReference type="ARBA" id="ARBA00022801"/>
    </source>
</evidence>
<evidence type="ECO:0000256" key="7">
    <source>
        <dbReference type="ARBA" id="ARBA00022842"/>
    </source>
</evidence>
<dbReference type="HAMAP" id="MF_00379">
    <property type="entry name" value="GTPase_MnmE"/>
    <property type="match status" value="1"/>
</dbReference>
<dbReference type="PROSITE" id="PS51709">
    <property type="entry name" value="G_TRME"/>
    <property type="match status" value="1"/>
</dbReference>
<dbReference type="PANTHER" id="PTHR42714">
    <property type="entry name" value="TRNA MODIFICATION GTPASE GTPBP3"/>
    <property type="match status" value="1"/>
</dbReference>
<comment type="cofactor">
    <cofactor evidence="10">
        <name>K(+)</name>
        <dbReference type="ChEBI" id="CHEBI:29103"/>
    </cofactor>
    <text evidence="10">Binds 1 potassium ion per subunit.</text>
</comment>
<comment type="subcellular location">
    <subcellularLocation>
        <location evidence="10">Cytoplasm</location>
    </subcellularLocation>
</comment>
<evidence type="ECO:0000256" key="11">
    <source>
        <dbReference type="RuleBase" id="RU003313"/>
    </source>
</evidence>
<evidence type="ECO:0000256" key="9">
    <source>
        <dbReference type="ARBA" id="ARBA00023134"/>
    </source>
</evidence>
<dbReference type="CDD" id="cd14858">
    <property type="entry name" value="TrmE_N"/>
    <property type="match status" value="1"/>
</dbReference>
<dbReference type="EC" id="3.6.-.-" evidence="10"/>
<feature type="binding site" evidence="10">
    <location>
        <begin position="258"/>
        <end position="263"/>
    </location>
    <ligand>
        <name>GTP</name>
        <dbReference type="ChEBI" id="CHEBI:37565"/>
    </ligand>
</feature>
<organism evidence="13 14">
    <name type="scientific">Candidatus Electrothrix aarhusensis</name>
    <dbReference type="NCBI Taxonomy" id="1859131"/>
    <lineage>
        <taxon>Bacteria</taxon>
        <taxon>Pseudomonadati</taxon>
        <taxon>Thermodesulfobacteriota</taxon>
        <taxon>Desulfobulbia</taxon>
        <taxon>Desulfobulbales</taxon>
        <taxon>Desulfobulbaceae</taxon>
        <taxon>Candidatus Electrothrix</taxon>
    </lineage>
</organism>
<gene>
    <name evidence="10" type="primary">mnmE</name>
    <name evidence="10" type="synonym">trmE</name>
    <name evidence="13" type="ORF">H206_03676</name>
</gene>
<dbReference type="InterPro" id="IPR025867">
    <property type="entry name" value="MnmE_helical"/>
</dbReference>
<dbReference type="InterPro" id="IPR027417">
    <property type="entry name" value="P-loop_NTPase"/>
</dbReference>
<dbReference type="AlphaFoldDB" id="A0A3S3QJM2"/>
<dbReference type="GO" id="GO:0005525">
    <property type="term" value="F:GTP binding"/>
    <property type="evidence" value="ECO:0007669"/>
    <property type="project" value="UniProtKB-UniRule"/>
</dbReference>
<dbReference type="InterPro" id="IPR004520">
    <property type="entry name" value="GTPase_MnmE"/>
</dbReference>
<keyword evidence="4 10" id="KW-0479">Metal-binding</keyword>
<dbReference type="GO" id="GO:0042802">
    <property type="term" value="F:identical protein binding"/>
    <property type="evidence" value="ECO:0007669"/>
    <property type="project" value="UniProtKB-ARBA"/>
</dbReference>
<feature type="binding site" evidence="10">
    <location>
        <position position="283"/>
    </location>
    <ligand>
        <name>Mg(2+)</name>
        <dbReference type="ChEBI" id="CHEBI:18420"/>
    </ligand>
</feature>
<feature type="binding site" evidence="10">
    <location>
        <position position="262"/>
    </location>
    <ligand>
        <name>Mg(2+)</name>
        <dbReference type="ChEBI" id="CHEBI:18420"/>
    </ligand>
</feature>
<evidence type="ECO:0000256" key="5">
    <source>
        <dbReference type="ARBA" id="ARBA00022741"/>
    </source>
</evidence>
<dbReference type="Pfam" id="PF12631">
    <property type="entry name" value="MnmE_helical"/>
    <property type="match status" value="1"/>
</dbReference>
<evidence type="ECO:0000256" key="2">
    <source>
        <dbReference type="ARBA" id="ARBA00022490"/>
    </source>
</evidence>
<feature type="binding site" evidence="10">
    <location>
        <begin position="277"/>
        <end position="283"/>
    </location>
    <ligand>
        <name>GTP</name>
        <dbReference type="ChEBI" id="CHEBI:37565"/>
    </ligand>
</feature>
<reference evidence="13 14" key="1">
    <citation type="submission" date="2017-01" db="EMBL/GenBank/DDBJ databases">
        <title>The cable genome- insights into the physiology and evolution of filamentous bacteria capable of sulfide oxidation via long distance electron transfer.</title>
        <authorList>
            <person name="Schreiber L."/>
            <person name="Bjerg J.T."/>
            <person name="Boggild A."/>
            <person name="Van De Vossenberg J."/>
            <person name="Meysman F."/>
            <person name="Nielsen L.P."/>
            <person name="Schramm A."/>
            <person name="Kjeldsen K.U."/>
        </authorList>
    </citation>
    <scope>NUCLEOTIDE SEQUENCE [LARGE SCALE GENOMIC DNA]</scope>
    <source>
        <strain evidence="13">MCF</strain>
    </source>
</reference>
<dbReference type="InterPro" id="IPR018948">
    <property type="entry name" value="GTP-bd_TrmE_N"/>
</dbReference>
<feature type="binding site" evidence="10">
    <location>
        <position position="499"/>
    </location>
    <ligand>
        <name>(6S)-5-formyl-5,6,7,8-tetrahydrofolate</name>
        <dbReference type="ChEBI" id="CHEBI:57457"/>
    </ligand>
</feature>
<dbReference type="NCBIfam" id="TIGR00231">
    <property type="entry name" value="small_GTP"/>
    <property type="match status" value="1"/>
</dbReference>
<protein>
    <recommendedName>
        <fullName evidence="10">tRNA modification GTPase MnmE</fullName>
        <ecNumber evidence="10">3.6.-.-</ecNumber>
    </recommendedName>
</protein>
<keyword evidence="5 10" id="KW-0547">Nucleotide-binding</keyword>
<dbReference type="GO" id="GO:0046872">
    <property type="term" value="F:metal ion binding"/>
    <property type="evidence" value="ECO:0007669"/>
    <property type="project" value="UniProtKB-KW"/>
</dbReference>
<comment type="similarity">
    <text evidence="1 10 11">Belongs to the TRAFAC class TrmE-Era-EngA-EngB-Septin-like GTPase superfamily. TrmE GTPase family.</text>
</comment>
<comment type="caution">
    <text evidence="13">The sequence shown here is derived from an EMBL/GenBank/DDBJ whole genome shotgun (WGS) entry which is preliminary data.</text>
</comment>
<dbReference type="Gene3D" id="1.20.120.430">
    <property type="entry name" value="tRNA modification GTPase MnmE domain 2"/>
    <property type="match status" value="1"/>
</dbReference>
<feature type="binding site" evidence="10">
    <location>
        <position position="45"/>
    </location>
    <ligand>
        <name>(6S)-5-formyl-5,6,7,8-tetrahydrofolate</name>
        <dbReference type="ChEBI" id="CHEBI:57457"/>
    </ligand>
</feature>
<evidence type="ECO:0000256" key="1">
    <source>
        <dbReference type="ARBA" id="ARBA00011043"/>
    </source>
</evidence>
<sequence>MREREREKRSNRLTVLPTPDDTRDIIDTIAAIATAPGVGGIGVIRISGAAAAVVLRRLFIPHRQESLHPDGSFRSHKLCYGTVRDRHGAVLDEVMAVFMRAPHTYTREDVAEIQCHGSYLVLQAILAEILAVGARAAEPGEFTKRAFLAGRIDLTQAEAVIDLLQAQSMGGVELAVGQLRGELYERIAAIRDALVELLAIVELALDFPDDETDILVADHLLGQVQEQVVEPLQLLLALADQGRVIREGVKAVIAGRPNVGKSSLLNQLLQEERALVTEIPGTTRDTIEELISVHGIPVHLVDTAGIRDHEDAVEELGIERARQKMREADFVLFVVDASQGLSAIDRSLYASLDDRKRIVVLNKIDKIDKIDKIGVTDKSTDESPLQELSNFFGAVPQVQTAAKTGVGIAQLRDTLYQTIIGEEEMSERISCAPNLRHKMILEKTLAACFQVKETLVTGVPADLLAVDLRVALDHLADIVGLTTPDDVLDVLFSRFCLGK</sequence>
<accession>A0A3S3QJM2</accession>
<name>A0A3S3QJM2_9BACT</name>
<dbReference type="Pfam" id="PF10396">
    <property type="entry name" value="TrmE_N"/>
    <property type="match status" value="1"/>
</dbReference>
<feature type="binding site" evidence="10">
    <location>
        <position position="151"/>
    </location>
    <ligand>
        <name>(6S)-5-formyl-5,6,7,8-tetrahydrofolate</name>
        <dbReference type="ChEBI" id="CHEBI:57457"/>
    </ligand>
</feature>
<feature type="binding site" evidence="10">
    <location>
        <position position="279"/>
    </location>
    <ligand>
        <name>K(+)</name>
        <dbReference type="ChEBI" id="CHEBI:29103"/>
    </ligand>
</feature>
<dbReference type="GO" id="GO:0002098">
    <property type="term" value="P:tRNA wobble uridine modification"/>
    <property type="evidence" value="ECO:0007669"/>
    <property type="project" value="TreeGrafter"/>
</dbReference>
<dbReference type="PANTHER" id="PTHR42714:SF2">
    <property type="entry name" value="TRNA MODIFICATION GTPASE GTPBP3, MITOCHONDRIAL"/>
    <property type="match status" value="1"/>
</dbReference>
<keyword evidence="14" id="KW-1185">Reference proteome</keyword>
<dbReference type="InterPro" id="IPR027368">
    <property type="entry name" value="MnmE_dom2"/>
</dbReference>
<dbReference type="EMBL" id="MTKO01000067">
    <property type="protein sequence ID" value="RWX46225.1"/>
    <property type="molecule type" value="Genomic_DNA"/>
</dbReference>
<dbReference type="Gene3D" id="3.30.1360.120">
    <property type="entry name" value="Probable tRNA modification gtpase trme, domain 1"/>
    <property type="match status" value="1"/>
</dbReference>
<keyword evidence="9 10" id="KW-0342">GTP-binding</keyword>
<feature type="binding site" evidence="10">
    <location>
        <position position="112"/>
    </location>
    <ligand>
        <name>(6S)-5-formyl-5,6,7,8-tetrahydrofolate</name>
        <dbReference type="ChEBI" id="CHEBI:57457"/>
    </ligand>
</feature>
<dbReference type="NCBIfam" id="TIGR00450">
    <property type="entry name" value="mnmE_trmE_thdF"/>
    <property type="match status" value="1"/>
</dbReference>
<evidence type="ECO:0000256" key="8">
    <source>
        <dbReference type="ARBA" id="ARBA00022958"/>
    </source>
</evidence>
<comment type="function">
    <text evidence="10">Exhibits a very high intrinsic GTPase hydrolysis rate. Involved in the addition of a carboxymethylaminomethyl (cmnm) group at the wobble position (U34) of certain tRNAs, forming tRNA-cmnm(5)s(2)U34.</text>
</comment>
<dbReference type="Proteomes" id="UP000287853">
    <property type="component" value="Unassembled WGS sequence"/>
</dbReference>
<evidence type="ECO:0000256" key="4">
    <source>
        <dbReference type="ARBA" id="ARBA00022723"/>
    </source>
</evidence>
<comment type="subunit">
    <text evidence="10">Homodimer. Heterotetramer of two MnmE and two MnmG subunits.</text>
</comment>
<evidence type="ECO:0000259" key="12">
    <source>
        <dbReference type="PROSITE" id="PS51709"/>
    </source>
</evidence>
<feature type="binding site" evidence="10">
    <location>
        <position position="277"/>
    </location>
    <ligand>
        <name>K(+)</name>
        <dbReference type="ChEBI" id="CHEBI:29103"/>
    </ligand>
</feature>
<dbReference type="PRINTS" id="PR00449">
    <property type="entry name" value="RASTRNSFRMNG"/>
</dbReference>
<dbReference type="Gene3D" id="3.40.50.300">
    <property type="entry name" value="P-loop containing nucleotide triphosphate hydrolases"/>
    <property type="match status" value="1"/>
</dbReference>
<dbReference type="FunFam" id="3.40.50.300:FF:001376">
    <property type="entry name" value="tRNA modification GTPase MnmE"/>
    <property type="match status" value="1"/>
</dbReference>
<dbReference type="GO" id="GO:0003924">
    <property type="term" value="F:GTPase activity"/>
    <property type="evidence" value="ECO:0007669"/>
    <property type="project" value="UniProtKB-UniRule"/>
</dbReference>
<keyword evidence="6 10" id="KW-0378">Hydrolase</keyword>
<dbReference type="InterPro" id="IPR031168">
    <property type="entry name" value="G_TrmE"/>
</dbReference>
<dbReference type="SUPFAM" id="SSF52540">
    <property type="entry name" value="P-loop containing nucleoside triphosphate hydrolases"/>
    <property type="match status" value="1"/>
</dbReference>
<dbReference type="FunFam" id="3.30.1360.120:FF:000003">
    <property type="entry name" value="tRNA modification GTPase MnmE"/>
    <property type="match status" value="1"/>
</dbReference>
<evidence type="ECO:0000256" key="10">
    <source>
        <dbReference type="HAMAP-Rule" id="MF_00379"/>
    </source>
</evidence>
<feature type="binding site" evidence="10">
    <location>
        <begin position="302"/>
        <end position="305"/>
    </location>
    <ligand>
        <name>GTP</name>
        <dbReference type="ChEBI" id="CHEBI:37565"/>
    </ligand>
</feature>
<dbReference type="GO" id="GO:0005829">
    <property type="term" value="C:cytosol"/>
    <property type="evidence" value="ECO:0007669"/>
    <property type="project" value="TreeGrafter"/>
</dbReference>
<dbReference type="CDD" id="cd04164">
    <property type="entry name" value="trmE"/>
    <property type="match status" value="1"/>
</dbReference>
<comment type="caution">
    <text evidence="10">Lacks conserved residue(s) required for the propagation of feature annotation.</text>
</comment>
<evidence type="ECO:0000313" key="13">
    <source>
        <dbReference type="EMBL" id="RWX46225.1"/>
    </source>
</evidence>
<proteinExistence type="inferred from homology"/>